<comment type="caution">
    <text evidence="2">The sequence shown here is derived from an EMBL/GenBank/DDBJ whole genome shotgun (WGS) entry which is preliminary data.</text>
</comment>
<dbReference type="Proteomes" id="UP001363622">
    <property type="component" value="Unassembled WGS sequence"/>
</dbReference>
<feature type="compositionally biased region" description="Basic residues" evidence="1">
    <location>
        <begin position="176"/>
        <end position="187"/>
    </location>
</feature>
<evidence type="ECO:0000313" key="3">
    <source>
        <dbReference type="Proteomes" id="UP001363622"/>
    </source>
</evidence>
<protein>
    <submittedName>
        <fullName evidence="2">Uncharacterized protein</fullName>
    </submittedName>
</protein>
<keyword evidence="3" id="KW-1185">Reference proteome</keyword>
<name>A0ABR1KMT2_9PEZI</name>
<feature type="region of interest" description="Disordered" evidence="1">
    <location>
        <begin position="56"/>
        <end position="150"/>
    </location>
</feature>
<feature type="compositionally biased region" description="Basic and acidic residues" evidence="1">
    <location>
        <begin position="81"/>
        <end position="104"/>
    </location>
</feature>
<feature type="compositionally biased region" description="Basic and acidic residues" evidence="1">
    <location>
        <begin position="124"/>
        <end position="150"/>
    </location>
</feature>
<organism evidence="2 3">
    <name type="scientific">Phyllosticta citriasiana</name>
    <dbReference type="NCBI Taxonomy" id="595635"/>
    <lineage>
        <taxon>Eukaryota</taxon>
        <taxon>Fungi</taxon>
        <taxon>Dikarya</taxon>
        <taxon>Ascomycota</taxon>
        <taxon>Pezizomycotina</taxon>
        <taxon>Dothideomycetes</taxon>
        <taxon>Dothideomycetes incertae sedis</taxon>
        <taxon>Botryosphaeriales</taxon>
        <taxon>Phyllostictaceae</taxon>
        <taxon>Phyllosticta</taxon>
    </lineage>
</organism>
<sequence length="211" mass="23489">MSVSYAYSSVSTVPAHPLLNDFDLNLLELSPYPCDSCHLDRDNKWENFQQAESSQLSEARYSAHVQDCRSGGKNAQTHLPGAEHDDKSTDTIDGAKKRGDDGVSSRHNGSGCHLKTGDSQHLSRASEREPESSEDHPLDSTRRWHPKSEVRPPVSGIVIWQLTNRFSHFAPVSKTPKSHSHVLRRNQRGNQRILPEKTTSARIQTSSGEPS</sequence>
<evidence type="ECO:0000313" key="2">
    <source>
        <dbReference type="EMBL" id="KAK7517796.1"/>
    </source>
</evidence>
<dbReference type="EMBL" id="JBBPHU010000005">
    <property type="protein sequence ID" value="KAK7517796.1"/>
    <property type="molecule type" value="Genomic_DNA"/>
</dbReference>
<feature type="compositionally biased region" description="Polar residues" evidence="1">
    <location>
        <begin position="197"/>
        <end position="211"/>
    </location>
</feature>
<accession>A0ABR1KMT2</accession>
<proteinExistence type="predicted"/>
<reference evidence="2 3" key="1">
    <citation type="submission" date="2024-04" db="EMBL/GenBank/DDBJ databases">
        <title>Phyllosticta paracitricarpa is synonymous to the EU quarantine fungus P. citricarpa based on phylogenomic analyses.</title>
        <authorList>
            <consortium name="Lawrence Berkeley National Laboratory"/>
            <person name="Van Ingen-Buijs V.A."/>
            <person name="Van Westerhoven A.C."/>
            <person name="Haridas S."/>
            <person name="Skiadas P."/>
            <person name="Martin F."/>
            <person name="Groenewald J.Z."/>
            <person name="Crous P.W."/>
            <person name="Seidl M.F."/>
        </authorList>
    </citation>
    <scope>NUCLEOTIDE SEQUENCE [LARGE SCALE GENOMIC DNA]</scope>
    <source>
        <strain evidence="2 3">CBS 123371</strain>
    </source>
</reference>
<feature type="region of interest" description="Disordered" evidence="1">
    <location>
        <begin position="171"/>
        <end position="211"/>
    </location>
</feature>
<evidence type="ECO:0000256" key="1">
    <source>
        <dbReference type="SAM" id="MobiDB-lite"/>
    </source>
</evidence>
<gene>
    <name evidence="2" type="ORF">IWZ03DRAFT_181202</name>
</gene>